<dbReference type="Proteomes" id="UP000009168">
    <property type="component" value="Unassembled WGS sequence"/>
</dbReference>
<protein>
    <submittedName>
        <fullName evidence="6">C2 domain protein</fullName>
    </submittedName>
</protein>
<dbReference type="OrthoDB" id="288940at2759"/>
<dbReference type="HOGENOM" id="CLU_576792_0_0_1"/>
<gene>
    <name evidence="6" type="ORF">TTHERM_00239140</name>
</gene>
<feature type="transmembrane region" description="Helical" evidence="4">
    <location>
        <begin position="351"/>
        <end position="383"/>
    </location>
</feature>
<dbReference type="eggNOG" id="ENOG502R2UP">
    <property type="taxonomic scope" value="Eukaryota"/>
</dbReference>
<keyword evidence="7" id="KW-1185">Reference proteome</keyword>
<keyword evidence="2" id="KW-0106">Calcium</keyword>
<feature type="transmembrane region" description="Helical" evidence="4">
    <location>
        <begin position="395"/>
        <end position="412"/>
    </location>
</feature>
<dbReference type="SMART" id="SM00239">
    <property type="entry name" value="C2"/>
    <property type="match status" value="1"/>
</dbReference>
<evidence type="ECO:0000256" key="1">
    <source>
        <dbReference type="ARBA" id="ARBA00022723"/>
    </source>
</evidence>
<dbReference type="Gene3D" id="2.60.40.150">
    <property type="entry name" value="C2 domain"/>
    <property type="match status" value="1"/>
</dbReference>
<dbReference type="AlphaFoldDB" id="I7LXG4"/>
<reference evidence="7" key="1">
    <citation type="journal article" date="2006" name="PLoS Biol.">
        <title>Macronuclear genome sequence of the ciliate Tetrahymena thermophila, a model eukaryote.</title>
        <authorList>
            <person name="Eisen J.A."/>
            <person name="Coyne R.S."/>
            <person name="Wu M."/>
            <person name="Wu D."/>
            <person name="Thiagarajan M."/>
            <person name="Wortman J.R."/>
            <person name="Badger J.H."/>
            <person name="Ren Q."/>
            <person name="Amedeo P."/>
            <person name="Jones K.M."/>
            <person name="Tallon L.J."/>
            <person name="Delcher A.L."/>
            <person name="Salzberg S.L."/>
            <person name="Silva J.C."/>
            <person name="Haas B.J."/>
            <person name="Majoros W.H."/>
            <person name="Farzad M."/>
            <person name="Carlton J.M."/>
            <person name="Smith R.K. Jr."/>
            <person name="Garg J."/>
            <person name="Pearlman R.E."/>
            <person name="Karrer K.M."/>
            <person name="Sun L."/>
            <person name="Manning G."/>
            <person name="Elde N.C."/>
            <person name="Turkewitz A.P."/>
            <person name="Asai D.J."/>
            <person name="Wilkes D.E."/>
            <person name="Wang Y."/>
            <person name="Cai H."/>
            <person name="Collins K."/>
            <person name="Stewart B.A."/>
            <person name="Lee S.R."/>
            <person name="Wilamowska K."/>
            <person name="Weinberg Z."/>
            <person name="Ruzzo W.L."/>
            <person name="Wloga D."/>
            <person name="Gaertig J."/>
            <person name="Frankel J."/>
            <person name="Tsao C.-C."/>
            <person name="Gorovsky M.A."/>
            <person name="Keeling P.J."/>
            <person name="Waller R.F."/>
            <person name="Patron N.J."/>
            <person name="Cherry J.M."/>
            <person name="Stover N.A."/>
            <person name="Krieger C.J."/>
            <person name="del Toro C."/>
            <person name="Ryder H.F."/>
            <person name="Williamson S.C."/>
            <person name="Barbeau R.A."/>
            <person name="Hamilton E.P."/>
            <person name="Orias E."/>
        </authorList>
    </citation>
    <scope>NUCLEOTIDE SEQUENCE [LARGE SCALE GENOMIC DNA]</scope>
    <source>
        <strain evidence="7">SB210</strain>
    </source>
</reference>
<evidence type="ECO:0000259" key="5">
    <source>
        <dbReference type="PROSITE" id="PS50004"/>
    </source>
</evidence>
<dbReference type="InterPro" id="IPR000008">
    <property type="entry name" value="C2_dom"/>
</dbReference>
<sequence length="571" mass="66302">MATVQAKIDQLEKEIKLIKKELFLTQEVSEKDIKNALDEKNGGYFDQDIFEQLIDRMKEKQRDQTIKTISWKNFFLTYIEAEQLLNQKIVNARKILEDCYKKRNEVQDKLIEARSSEVLNQHGIAFNSHLTVTVRSISLNVPSNVQPYVQIQVGLDQSHQTTNAFGNQATFNNTFEFKINTGQESIQINVMNYDRASQDTLLGSVTIPLSILKDQYPRENEYSLLGYDKNEIGTIFLSLQWLHSQEKYLSDTLAQWDEHIKQQEEELYDFEKDLSLLYSPFPQYVQLFRNDIKLGNALYSNQGATNIGYKVDEQPGLIINQNPEYEKIDLRGVALQGYIEIDQTIFQPVKILLGIFFILTLLIHIYRPNFVDLLICLTTILFYELHIFDHQRAKFLLIAICVSCFLDFFWLFNYSSGWWSEVYDQTEIQIEDSSFKKFVVCMSYLSFFIKFPLAFFVMKLWRELESQLQGKTVVKEKLLNTLNFNRSPEYAAAQIPYSQVYVPPQGSINRQYIVPSVSSQPGFGVPIQQSYVVANPQQSVYGGNIQQPNLVQTNIQQSMQVPYSNIAPSYY</sequence>
<dbReference type="PANTHER" id="PTHR46502:SF2">
    <property type="entry name" value="16 KDA PHLOEM PROTEIN 2"/>
    <property type="match status" value="1"/>
</dbReference>
<dbReference type="Pfam" id="PF00168">
    <property type="entry name" value="C2"/>
    <property type="match status" value="1"/>
</dbReference>
<dbReference type="InterPro" id="IPR035892">
    <property type="entry name" value="C2_domain_sf"/>
</dbReference>
<evidence type="ECO:0000313" key="7">
    <source>
        <dbReference type="Proteomes" id="UP000009168"/>
    </source>
</evidence>
<dbReference type="InParanoid" id="I7LXG4"/>
<dbReference type="RefSeq" id="XP_001024838.1">
    <property type="nucleotide sequence ID" value="XM_001024838.1"/>
</dbReference>
<evidence type="ECO:0000256" key="3">
    <source>
        <dbReference type="SAM" id="Coils"/>
    </source>
</evidence>
<dbReference type="GeneID" id="7829940"/>
<dbReference type="SUPFAM" id="SSF49562">
    <property type="entry name" value="C2 domain (Calcium/lipid-binding domain, CaLB)"/>
    <property type="match status" value="1"/>
</dbReference>
<feature type="transmembrane region" description="Helical" evidence="4">
    <location>
        <begin position="442"/>
        <end position="461"/>
    </location>
</feature>
<organism evidence="6 7">
    <name type="scientific">Tetrahymena thermophila (strain SB210)</name>
    <dbReference type="NCBI Taxonomy" id="312017"/>
    <lineage>
        <taxon>Eukaryota</taxon>
        <taxon>Sar</taxon>
        <taxon>Alveolata</taxon>
        <taxon>Ciliophora</taxon>
        <taxon>Intramacronucleata</taxon>
        <taxon>Oligohymenophorea</taxon>
        <taxon>Hymenostomatida</taxon>
        <taxon>Tetrahymenina</taxon>
        <taxon>Tetrahymenidae</taxon>
        <taxon>Tetrahymena</taxon>
    </lineage>
</organism>
<dbReference type="KEGG" id="tet:TTHERM_00239140"/>
<dbReference type="CDD" id="cd00030">
    <property type="entry name" value="C2"/>
    <property type="match status" value="1"/>
</dbReference>
<keyword evidence="4" id="KW-0812">Transmembrane</keyword>
<dbReference type="GO" id="GO:0046872">
    <property type="term" value="F:metal ion binding"/>
    <property type="evidence" value="ECO:0007669"/>
    <property type="project" value="UniProtKB-KW"/>
</dbReference>
<dbReference type="OMA" id="INDIVWI"/>
<keyword evidence="4" id="KW-1133">Transmembrane helix</keyword>
<evidence type="ECO:0000256" key="4">
    <source>
        <dbReference type="SAM" id="Phobius"/>
    </source>
</evidence>
<dbReference type="EMBL" id="GG662443">
    <property type="protein sequence ID" value="EAS04593.1"/>
    <property type="molecule type" value="Genomic_DNA"/>
</dbReference>
<keyword evidence="4" id="KW-0472">Membrane</keyword>
<dbReference type="STRING" id="312017.I7LXG4"/>
<accession>I7LXG4</accession>
<dbReference type="PROSITE" id="PS50004">
    <property type="entry name" value="C2"/>
    <property type="match status" value="1"/>
</dbReference>
<dbReference type="PANTHER" id="PTHR46502">
    <property type="entry name" value="C2 DOMAIN-CONTAINING"/>
    <property type="match status" value="1"/>
</dbReference>
<feature type="coiled-coil region" evidence="3">
    <location>
        <begin position="1"/>
        <end position="28"/>
    </location>
</feature>
<feature type="domain" description="C2" evidence="5">
    <location>
        <begin position="102"/>
        <end position="222"/>
    </location>
</feature>
<keyword evidence="3" id="KW-0175">Coiled coil</keyword>
<keyword evidence="1" id="KW-0479">Metal-binding</keyword>
<name>I7LXG4_TETTS</name>
<evidence type="ECO:0000313" key="6">
    <source>
        <dbReference type="EMBL" id="EAS04593.1"/>
    </source>
</evidence>
<evidence type="ECO:0000256" key="2">
    <source>
        <dbReference type="ARBA" id="ARBA00022837"/>
    </source>
</evidence>
<proteinExistence type="predicted"/>